<dbReference type="PANTHER" id="PTHR11486">
    <property type="entry name" value="FIBROBLAST GROWTH FACTOR"/>
    <property type="match status" value="1"/>
</dbReference>
<dbReference type="InterPro" id="IPR008996">
    <property type="entry name" value="IL1/FGF"/>
</dbReference>
<dbReference type="Pfam" id="PF00167">
    <property type="entry name" value="FGF"/>
    <property type="match status" value="1"/>
</dbReference>
<dbReference type="AlphaFoldDB" id="A0A210QG60"/>
<dbReference type="STRING" id="6573.A0A210QG60"/>
<evidence type="ECO:0000313" key="4">
    <source>
        <dbReference type="EMBL" id="OWF47747.1"/>
    </source>
</evidence>
<organism evidence="4 5">
    <name type="scientific">Mizuhopecten yessoensis</name>
    <name type="common">Japanese scallop</name>
    <name type="synonym">Patinopecten yessoensis</name>
    <dbReference type="NCBI Taxonomy" id="6573"/>
    <lineage>
        <taxon>Eukaryota</taxon>
        <taxon>Metazoa</taxon>
        <taxon>Spiralia</taxon>
        <taxon>Lophotrochozoa</taxon>
        <taxon>Mollusca</taxon>
        <taxon>Bivalvia</taxon>
        <taxon>Autobranchia</taxon>
        <taxon>Pteriomorphia</taxon>
        <taxon>Pectinida</taxon>
        <taxon>Pectinoidea</taxon>
        <taxon>Pectinidae</taxon>
        <taxon>Mizuhopecten</taxon>
    </lineage>
</organism>
<comment type="similarity">
    <text evidence="1">Belongs to the heparin-binding growth factors family.</text>
</comment>
<evidence type="ECO:0000256" key="1">
    <source>
        <dbReference type="ARBA" id="ARBA00007936"/>
    </source>
</evidence>
<reference evidence="4 5" key="1">
    <citation type="journal article" date="2017" name="Nat. Ecol. Evol.">
        <title>Scallop genome provides insights into evolution of bilaterian karyotype and development.</title>
        <authorList>
            <person name="Wang S."/>
            <person name="Zhang J."/>
            <person name="Jiao W."/>
            <person name="Li J."/>
            <person name="Xun X."/>
            <person name="Sun Y."/>
            <person name="Guo X."/>
            <person name="Huan P."/>
            <person name="Dong B."/>
            <person name="Zhang L."/>
            <person name="Hu X."/>
            <person name="Sun X."/>
            <person name="Wang J."/>
            <person name="Zhao C."/>
            <person name="Wang Y."/>
            <person name="Wang D."/>
            <person name="Huang X."/>
            <person name="Wang R."/>
            <person name="Lv J."/>
            <person name="Li Y."/>
            <person name="Zhang Z."/>
            <person name="Liu B."/>
            <person name="Lu W."/>
            <person name="Hui Y."/>
            <person name="Liang J."/>
            <person name="Zhou Z."/>
            <person name="Hou R."/>
            <person name="Li X."/>
            <person name="Liu Y."/>
            <person name="Li H."/>
            <person name="Ning X."/>
            <person name="Lin Y."/>
            <person name="Zhao L."/>
            <person name="Xing Q."/>
            <person name="Dou J."/>
            <person name="Li Y."/>
            <person name="Mao J."/>
            <person name="Guo H."/>
            <person name="Dou H."/>
            <person name="Li T."/>
            <person name="Mu C."/>
            <person name="Jiang W."/>
            <person name="Fu Q."/>
            <person name="Fu X."/>
            <person name="Miao Y."/>
            <person name="Liu J."/>
            <person name="Yu Q."/>
            <person name="Li R."/>
            <person name="Liao H."/>
            <person name="Li X."/>
            <person name="Kong Y."/>
            <person name="Jiang Z."/>
            <person name="Chourrout D."/>
            <person name="Li R."/>
            <person name="Bao Z."/>
        </authorList>
    </citation>
    <scope>NUCLEOTIDE SEQUENCE [LARGE SCALE GENOMIC DNA]</scope>
    <source>
        <strain evidence="4 5">PY_sf001</strain>
    </source>
</reference>
<keyword evidence="3" id="KW-0732">Signal</keyword>
<evidence type="ECO:0000256" key="2">
    <source>
        <dbReference type="SAM" id="MobiDB-lite"/>
    </source>
</evidence>
<dbReference type="SMART" id="SM00442">
    <property type="entry name" value="FGF"/>
    <property type="match status" value="1"/>
</dbReference>
<sequence length="262" mass="30914">MRRRLSPINPICRLLTLLLILHWCVVNASGNQVFQIKDFESVPDTEETNPGDVISSLSYRYSVWNRCTGRFLRIRKPGRNGVDAKGDKHANYTSIIIESIGQKGLVRIKGETSGLYLCYSRRGKLRAKERHSEYCTFNWVVNDNNKHDEFRLNLNSNWYIGFRKRRRKSRKGFGKPLPGYLYKTPKMKKCFQFLVTPLDARPQQPRPPIDWTDDALINYDPEGPYIRWTRRHKPRIQKSHKHRHGHGTKKNGRRKNRNKVKR</sequence>
<dbReference type="EMBL" id="NEDP02003777">
    <property type="protein sequence ID" value="OWF47747.1"/>
    <property type="molecule type" value="Genomic_DNA"/>
</dbReference>
<proteinExistence type="inferred from homology"/>
<dbReference type="CDD" id="cd23307">
    <property type="entry name" value="beta-trefoil_FGF8-like"/>
    <property type="match status" value="1"/>
</dbReference>
<keyword evidence="5" id="KW-1185">Reference proteome</keyword>
<gene>
    <name evidence="4" type="ORF">KP79_PYT17591</name>
</gene>
<dbReference type="SUPFAM" id="SSF50353">
    <property type="entry name" value="Cytokine"/>
    <property type="match status" value="1"/>
</dbReference>
<evidence type="ECO:0000313" key="5">
    <source>
        <dbReference type="Proteomes" id="UP000242188"/>
    </source>
</evidence>
<dbReference type="InterPro" id="IPR002209">
    <property type="entry name" value="Fibroblast_GF_fam"/>
</dbReference>
<name>A0A210QG60_MIZYE</name>
<feature type="signal peptide" evidence="3">
    <location>
        <begin position="1"/>
        <end position="30"/>
    </location>
</feature>
<comment type="caution">
    <text evidence="4">The sequence shown here is derived from an EMBL/GenBank/DDBJ whole genome shotgun (WGS) entry which is preliminary data.</text>
</comment>
<dbReference type="Gene3D" id="2.80.10.50">
    <property type="match status" value="1"/>
</dbReference>
<accession>A0A210QG60</accession>
<dbReference type="GO" id="GO:0008083">
    <property type="term" value="F:growth factor activity"/>
    <property type="evidence" value="ECO:0007669"/>
    <property type="project" value="InterPro"/>
</dbReference>
<protein>
    <submittedName>
        <fullName evidence="4">Fibroblast growth factor 18</fullName>
    </submittedName>
</protein>
<feature type="chain" id="PRO_5013256318" evidence="3">
    <location>
        <begin position="31"/>
        <end position="262"/>
    </location>
</feature>
<evidence type="ECO:0000256" key="3">
    <source>
        <dbReference type="SAM" id="SignalP"/>
    </source>
</evidence>
<feature type="region of interest" description="Disordered" evidence="2">
    <location>
        <begin position="228"/>
        <end position="262"/>
    </location>
</feature>
<dbReference type="Proteomes" id="UP000242188">
    <property type="component" value="Unassembled WGS sequence"/>
</dbReference>
<dbReference type="OrthoDB" id="5988014at2759"/>